<dbReference type="KEGG" id="nno:NONO_c36690"/>
<name>W5TMK2_9NOCA</name>
<dbReference type="AlphaFoldDB" id="W5TMK2"/>
<sequence>MSGTPLRRRGAVAIGAVVIAVAAATGFTVDHYTDRPPQHRLHITLRTEQLGEGIITGTDVRLDGVVVGSVDAIASLDRGRQLLTLDLDRNQLGGATDDLDVAYAPSNLFGISTVVLKQAGPGAPLRDGSILDMTGDRASRVRDETLSRLVRMLTETSVRVLTPQLTQLITQFGSDLQQFTPFLQSITVLATTAADTLRFLPSLLIDRYGSFAGGLGQFSSSTLQLLQAILHIPIFNTDHERFDATINMLADQALPGIAKTTDVSRTYFHGYTEMYTPTLQALANTVPTPAASHDQLAELLNRLDRIFRDTPQGPALDVQVVLRGLPGLSVPLFGASVAAQGGAR</sequence>
<protein>
    <submittedName>
        <fullName evidence="1">Mce family protein MceA</fullName>
    </submittedName>
</protein>
<dbReference type="Proteomes" id="UP000019150">
    <property type="component" value="Chromosome"/>
</dbReference>
<accession>W5TMK2</accession>
<organism evidence="1 2">
    <name type="scientific">Nocardia nova SH22a</name>
    <dbReference type="NCBI Taxonomy" id="1415166"/>
    <lineage>
        <taxon>Bacteria</taxon>
        <taxon>Bacillati</taxon>
        <taxon>Actinomycetota</taxon>
        <taxon>Actinomycetes</taxon>
        <taxon>Mycobacteriales</taxon>
        <taxon>Nocardiaceae</taxon>
        <taxon>Nocardia</taxon>
    </lineage>
</organism>
<dbReference type="STRING" id="1415166.NONO_c36690"/>
<evidence type="ECO:0000313" key="1">
    <source>
        <dbReference type="EMBL" id="AHH18456.1"/>
    </source>
</evidence>
<reference evidence="1 2" key="1">
    <citation type="journal article" date="2014" name="Appl. Environ. Microbiol.">
        <title>Insights into the Microbial Degradation of Rubber and Gutta-Percha by Analysis of the Complete Genome of Nocardia nova SH22a.</title>
        <authorList>
            <person name="Luo Q."/>
            <person name="Hiessl S."/>
            <person name="Poehlein A."/>
            <person name="Daniel R."/>
            <person name="Steinbuchel A."/>
        </authorList>
    </citation>
    <scope>NUCLEOTIDE SEQUENCE [LARGE SCALE GENOMIC DNA]</scope>
    <source>
        <strain evidence="1">SH22a</strain>
    </source>
</reference>
<dbReference type="PATRIC" id="fig|1415166.3.peg.3766"/>
<dbReference type="HOGENOM" id="CLU_060723_0_0_11"/>
<evidence type="ECO:0000313" key="2">
    <source>
        <dbReference type="Proteomes" id="UP000019150"/>
    </source>
</evidence>
<dbReference type="eggNOG" id="COG1463">
    <property type="taxonomic scope" value="Bacteria"/>
</dbReference>
<keyword evidence="2" id="KW-1185">Reference proteome</keyword>
<proteinExistence type="predicted"/>
<dbReference type="EMBL" id="CP006850">
    <property type="protein sequence ID" value="AHH18456.1"/>
    <property type="molecule type" value="Genomic_DNA"/>
</dbReference>
<gene>
    <name evidence="1" type="primary">mce8A</name>
    <name evidence="1" type="ORF">NONO_c36690</name>
</gene>